<dbReference type="HOGENOM" id="CLU_2886789_0_0_1"/>
<sequence length="63" mass="6887">MAPIFTQGPGSTLAKFLKYLSQYSHPLVKVSRRSAVGDNSIALRNTEYCSEFEIVGPQPSGQL</sequence>
<protein>
    <submittedName>
        <fullName evidence="1">Uncharacterized protein</fullName>
    </submittedName>
</protein>
<dbReference type="EMBL" id="KN832014">
    <property type="protein sequence ID" value="KIN98521.1"/>
    <property type="molecule type" value="Genomic_DNA"/>
</dbReference>
<evidence type="ECO:0000313" key="1">
    <source>
        <dbReference type="EMBL" id="KIN98521.1"/>
    </source>
</evidence>
<dbReference type="AlphaFoldDB" id="A0A0C3JLS5"/>
<name>A0A0C3JLS5_PISTI</name>
<dbReference type="InParanoid" id="A0A0C3JLS5"/>
<keyword evidence="2" id="KW-1185">Reference proteome</keyword>
<reference evidence="2" key="2">
    <citation type="submission" date="2015-01" db="EMBL/GenBank/DDBJ databases">
        <title>Evolutionary Origins and Diversification of the Mycorrhizal Mutualists.</title>
        <authorList>
            <consortium name="DOE Joint Genome Institute"/>
            <consortium name="Mycorrhizal Genomics Consortium"/>
            <person name="Kohler A."/>
            <person name="Kuo A."/>
            <person name="Nagy L.G."/>
            <person name="Floudas D."/>
            <person name="Copeland A."/>
            <person name="Barry K.W."/>
            <person name="Cichocki N."/>
            <person name="Veneault-Fourrey C."/>
            <person name="LaButti K."/>
            <person name="Lindquist E.A."/>
            <person name="Lipzen A."/>
            <person name="Lundell T."/>
            <person name="Morin E."/>
            <person name="Murat C."/>
            <person name="Riley R."/>
            <person name="Ohm R."/>
            <person name="Sun H."/>
            <person name="Tunlid A."/>
            <person name="Henrissat B."/>
            <person name="Grigoriev I.V."/>
            <person name="Hibbett D.S."/>
            <person name="Martin F."/>
        </authorList>
    </citation>
    <scope>NUCLEOTIDE SEQUENCE [LARGE SCALE GENOMIC DNA]</scope>
    <source>
        <strain evidence="2">Marx 270</strain>
    </source>
</reference>
<reference evidence="1 2" key="1">
    <citation type="submission" date="2014-04" db="EMBL/GenBank/DDBJ databases">
        <authorList>
            <consortium name="DOE Joint Genome Institute"/>
            <person name="Kuo A."/>
            <person name="Kohler A."/>
            <person name="Costa M.D."/>
            <person name="Nagy L.G."/>
            <person name="Floudas D."/>
            <person name="Copeland A."/>
            <person name="Barry K.W."/>
            <person name="Cichocki N."/>
            <person name="Veneault-Fourrey C."/>
            <person name="LaButti K."/>
            <person name="Lindquist E.A."/>
            <person name="Lipzen A."/>
            <person name="Lundell T."/>
            <person name="Morin E."/>
            <person name="Murat C."/>
            <person name="Sun H."/>
            <person name="Tunlid A."/>
            <person name="Henrissat B."/>
            <person name="Grigoriev I.V."/>
            <person name="Hibbett D.S."/>
            <person name="Martin F."/>
            <person name="Nordberg H.P."/>
            <person name="Cantor M.N."/>
            <person name="Hua S.X."/>
        </authorList>
    </citation>
    <scope>NUCLEOTIDE SEQUENCE [LARGE SCALE GENOMIC DNA]</scope>
    <source>
        <strain evidence="1 2">Marx 270</strain>
    </source>
</reference>
<proteinExistence type="predicted"/>
<dbReference type="Proteomes" id="UP000054217">
    <property type="component" value="Unassembled WGS sequence"/>
</dbReference>
<evidence type="ECO:0000313" key="2">
    <source>
        <dbReference type="Proteomes" id="UP000054217"/>
    </source>
</evidence>
<gene>
    <name evidence="1" type="ORF">M404DRAFT_847900</name>
</gene>
<organism evidence="1 2">
    <name type="scientific">Pisolithus tinctorius Marx 270</name>
    <dbReference type="NCBI Taxonomy" id="870435"/>
    <lineage>
        <taxon>Eukaryota</taxon>
        <taxon>Fungi</taxon>
        <taxon>Dikarya</taxon>
        <taxon>Basidiomycota</taxon>
        <taxon>Agaricomycotina</taxon>
        <taxon>Agaricomycetes</taxon>
        <taxon>Agaricomycetidae</taxon>
        <taxon>Boletales</taxon>
        <taxon>Sclerodermatineae</taxon>
        <taxon>Pisolithaceae</taxon>
        <taxon>Pisolithus</taxon>
    </lineage>
</organism>
<accession>A0A0C3JLS5</accession>